<keyword evidence="3" id="KW-0812">Transmembrane</keyword>
<reference evidence="5" key="2">
    <citation type="submission" date="2013-12" db="EMBL/GenBank/DDBJ databases">
        <authorList>
            <person name="Yu Y."/>
            <person name="Lee S."/>
            <person name="de Baynast K."/>
            <person name="Wissotski M."/>
            <person name="Liu L."/>
            <person name="Talag J."/>
            <person name="Goicoechea J."/>
            <person name="Angelova A."/>
            <person name="Jetty R."/>
            <person name="Kudrna D."/>
            <person name="Golser W."/>
            <person name="Rivera L."/>
            <person name="Zhang J."/>
            <person name="Wing R."/>
        </authorList>
    </citation>
    <scope>NUCLEOTIDE SEQUENCE</scope>
</reference>
<dbReference type="PANTHER" id="PTHR31234">
    <property type="entry name" value="LATE EMBRYOGENESIS ABUNDANT (LEA) HYDROXYPROLINE-RICH GLYCOPROTEIN FAMILY"/>
    <property type="match status" value="1"/>
</dbReference>
<dbReference type="PANTHER" id="PTHR31234:SF10">
    <property type="entry name" value="HARPIN-INDUCED PROTEIN 1 CONTAINING PROTEIN, EXPRESSED"/>
    <property type="match status" value="1"/>
</dbReference>
<dbReference type="Proteomes" id="UP000032180">
    <property type="component" value="Chromosome 11"/>
</dbReference>
<evidence type="ECO:0000256" key="2">
    <source>
        <dbReference type="ARBA" id="ARBA00023136"/>
    </source>
</evidence>
<dbReference type="eggNOG" id="ENOG502R1IQ">
    <property type="taxonomic scope" value="Eukaryota"/>
</dbReference>
<keyword evidence="3" id="KW-1133">Transmembrane helix</keyword>
<evidence type="ECO:0000313" key="5">
    <source>
        <dbReference type="Proteomes" id="UP000032180"/>
    </source>
</evidence>
<evidence type="ECO:0000256" key="3">
    <source>
        <dbReference type="SAM" id="Phobius"/>
    </source>
</evidence>
<reference evidence="4" key="3">
    <citation type="submission" date="2015-04" db="UniProtKB">
        <authorList>
            <consortium name="EnsemblPlants"/>
        </authorList>
    </citation>
    <scope>IDENTIFICATION</scope>
</reference>
<dbReference type="Gramene" id="LPERR11G13470.1">
    <property type="protein sequence ID" value="LPERR11G13470.1"/>
    <property type="gene ID" value="LPERR11G13470"/>
</dbReference>
<dbReference type="InterPro" id="IPR044839">
    <property type="entry name" value="NDR1-like"/>
</dbReference>
<organism evidence="4 5">
    <name type="scientific">Leersia perrieri</name>
    <dbReference type="NCBI Taxonomy" id="77586"/>
    <lineage>
        <taxon>Eukaryota</taxon>
        <taxon>Viridiplantae</taxon>
        <taxon>Streptophyta</taxon>
        <taxon>Embryophyta</taxon>
        <taxon>Tracheophyta</taxon>
        <taxon>Spermatophyta</taxon>
        <taxon>Magnoliopsida</taxon>
        <taxon>Liliopsida</taxon>
        <taxon>Poales</taxon>
        <taxon>Poaceae</taxon>
        <taxon>BOP clade</taxon>
        <taxon>Oryzoideae</taxon>
        <taxon>Oryzeae</taxon>
        <taxon>Oryzinae</taxon>
        <taxon>Leersia</taxon>
    </lineage>
</organism>
<name>A0A0D9XT52_9ORYZ</name>
<comment type="subcellular location">
    <subcellularLocation>
        <location evidence="1">Membrane</location>
    </subcellularLocation>
</comment>
<dbReference type="AlphaFoldDB" id="A0A0D9XT52"/>
<dbReference type="GO" id="GO:0098542">
    <property type="term" value="P:defense response to other organism"/>
    <property type="evidence" value="ECO:0007669"/>
    <property type="project" value="InterPro"/>
</dbReference>
<keyword evidence="2 3" id="KW-0472">Membrane</keyword>
<reference evidence="4 5" key="1">
    <citation type="submission" date="2012-08" db="EMBL/GenBank/DDBJ databases">
        <title>Oryza genome evolution.</title>
        <authorList>
            <person name="Wing R.A."/>
        </authorList>
    </citation>
    <scope>NUCLEOTIDE SEQUENCE</scope>
</reference>
<sequence length="219" mass="24037">MASCPDRCCLYDTQQIIRQRRLISLAILLLVAALSAFLTISLAVTPRLNATIDDARLNTFTFTFTSSYLTYNLSLAVTVTNPNKAIGISHTAPLVAVLAFHDRRLLRNSSTLVLVGEGYQQRPGKARRVVVVPAVEGRMSGGLLGAAAEEEFRRQNATGVFEVDLLLSGEIKNYPLVIVRKREVGARCALRLQIAPPGPEVVVFHQVNCEPAKPDNMFF</sequence>
<evidence type="ECO:0000256" key="1">
    <source>
        <dbReference type="ARBA" id="ARBA00004370"/>
    </source>
</evidence>
<protein>
    <recommendedName>
        <fullName evidence="6">Late embryogenesis abundant protein LEA-2 subgroup domain-containing protein</fullName>
    </recommendedName>
</protein>
<evidence type="ECO:0000313" key="4">
    <source>
        <dbReference type="EnsemblPlants" id="LPERR11G13470.1"/>
    </source>
</evidence>
<feature type="transmembrane region" description="Helical" evidence="3">
    <location>
        <begin position="22"/>
        <end position="44"/>
    </location>
</feature>
<dbReference type="GO" id="GO:0005886">
    <property type="term" value="C:plasma membrane"/>
    <property type="evidence" value="ECO:0007669"/>
    <property type="project" value="TreeGrafter"/>
</dbReference>
<dbReference type="EnsemblPlants" id="LPERR11G13470.1">
    <property type="protein sequence ID" value="LPERR11G13470.1"/>
    <property type="gene ID" value="LPERR11G13470"/>
</dbReference>
<proteinExistence type="predicted"/>
<keyword evidence="5" id="KW-1185">Reference proteome</keyword>
<accession>A0A0D9XT52</accession>
<dbReference type="HOGENOM" id="CLU_108204_0_0_1"/>
<evidence type="ECO:0008006" key="6">
    <source>
        <dbReference type="Google" id="ProtNLM"/>
    </source>
</evidence>